<keyword evidence="2" id="KW-1185">Reference proteome</keyword>
<organism evidence="1 2">
    <name type="scientific">Hibiscus sabdariffa</name>
    <name type="common">roselle</name>
    <dbReference type="NCBI Taxonomy" id="183260"/>
    <lineage>
        <taxon>Eukaryota</taxon>
        <taxon>Viridiplantae</taxon>
        <taxon>Streptophyta</taxon>
        <taxon>Embryophyta</taxon>
        <taxon>Tracheophyta</taxon>
        <taxon>Spermatophyta</taxon>
        <taxon>Magnoliopsida</taxon>
        <taxon>eudicotyledons</taxon>
        <taxon>Gunneridae</taxon>
        <taxon>Pentapetalae</taxon>
        <taxon>rosids</taxon>
        <taxon>malvids</taxon>
        <taxon>Malvales</taxon>
        <taxon>Malvaceae</taxon>
        <taxon>Malvoideae</taxon>
        <taxon>Hibiscus</taxon>
    </lineage>
</organism>
<dbReference type="PANTHER" id="PTHR32278">
    <property type="entry name" value="F-BOX DOMAIN-CONTAINING PROTEIN"/>
    <property type="match status" value="1"/>
</dbReference>
<dbReference type="PANTHER" id="PTHR32278:SF135">
    <property type="entry name" value="F-BOX PROTEIN PP2-B12"/>
    <property type="match status" value="1"/>
</dbReference>
<dbReference type="InterPro" id="IPR025886">
    <property type="entry name" value="PP2-like"/>
</dbReference>
<accession>A0ABR2GB28</accession>
<dbReference type="EMBL" id="JBBPBM010000001">
    <property type="protein sequence ID" value="KAK8599717.1"/>
    <property type="molecule type" value="Genomic_DNA"/>
</dbReference>
<gene>
    <name evidence="1" type="ORF">V6N12_049591</name>
</gene>
<name>A0ABR2GB28_9ROSI</name>
<dbReference type="Pfam" id="PF14299">
    <property type="entry name" value="PP2"/>
    <property type="match status" value="1"/>
</dbReference>
<protein>
    <submittedName>
        <fullName evidence="1">Uncharacterized protein</fullName>
    </submittedName>
</protein>
<sequence length="148" mass="17030">MDFTRILPEECLSLIVSFTSPAVHAAWPCEGKDRDQILSSNTNYAAYLVFKLRNRRTTGFRLRPVGLNVNVDGVVSREERRFSLDLRDGSRHVRERRDGWMEAEMGEFFNENGDDGTVVFSLKELDKCYHKRGLIIEGIELRPKHIGS</sequence>
<dbReference type="Proteomes" id="UP001472677">
    <property type="component" value="Unassembled WGS sequence"/>
</dbReference>
<evidence type="ECO:0000313" key="2">
    <source>
        <dbReference type="Proteomes" id="UP001472677"/>
    </source>
</evidence>
<evidence type="ECO:0000313" key="1">
    <source>
        <dbReference type="EMBL" id="KAK8599717.1"/>
    </source>
</evidence>
<reference evidence="1 2" key="1">
    <citation type="journal article" date="2024" name="G3 (Bethesda)">
        <title>Genome assembly of Hibiscus sabdariffa L. provides insights into metabolisms of medicinal natural products.</title>
        <authorList>
            <person name="Kim T."/>
        </authorList>
    </citation>
    <scope>NUCLEOTIDE SEQUENCE [LARGE SCALE GENOMIC DNA]</scope>
    <source>
        <strain evidence="1">TK-2024</strain>
        <tissue evidence="1">Old leaves</tissue>
    </source>
</reference>
<proteinExistence type="predicted"/>
<comment type="caution">
    <text evidence="1">The sequence shown here is derived from an EMBL/GenBank/DDBJ whole genome shotgun (WGS) entry which is preliminary data.</text>
</comment>